<dbReference type="STRING" id="1548.CSCA_0452"/>
<dbReference type="Proteomes" id="UP000033115">
    <property type="component" value="Chromosome"/>
</dbReference>
<dbReference type="EMBL" id="CP009933">
    <property type="protein sequence ID" value="AKA67577.1"/>
    <property type="molecule type" value="Genomic_DNA"/>
</dbReference>
<reference evidence="1 2" key="1">
    <citation type="journal article" date="2015" name="J. Biotechnol.">
        <title>Complete genome sequence of a malodorant-producing acetogen, Clostridium scatologenes ATCC 25775(T).</title>
        <authorList>
            <person name="Zhu Z."/>
            <person name="Guo T."/>
            <person name="Zheng H."/>
            <person name="Song T."/>
            <person name="Ouyang P."/>
            <person name="Xie J."/>
        </authorList>
    </citation>
    <scope>NUCLEOTIDE SEQUENCE [LARGE SCALE GENOMIC DNA]</scope>
    <source>
        <strain evidence="1 2">ATCC 25775</strain>
    </source>
</reference>
<dbReference type="AlphaFoldDB" id="A0A0E3JYK5"/>
<name>A0A0E3JYK5_CLOSL</name>
<organism evidence="1 2">
    <name type="scientific">Clostridium scatologenes</name>
    <dbReference type="NCBI Taxonomy" id="1548"/>
    <lineage>
        <taxon>Bacteria</taxon>
        <taxon>Bacillati</taxon>
        <taxon>Bacillota</taxon>
        <taxon>Clostridia</taxon>
        <taxon>Eubacteriales</taxon>
        <taxon>Clostridiaceae</taxon>
        <taxon>Clostridium</taxon>
    </lineage>
</organism>
<dbReference type="HOGENOM" id="CLU_3326617_0_0_9"/>
<evidence type="ECO:0000313" key="2">
    <source>
        <dbReference type="Proteomes" id="UP000033115"/>
    </source>
</evidence>
<proteinExistence type="predicted"/>
<gene>
    <name evidence="1" type="ORF">CSCA_0452</name>
</gene>
<accession>A0A0E3JYK5</accession>
<keyword evidence="2" id="KW-1185">Reference proteome</keyword>
<sequence length="38" mass="4567">MRKKEFIKILKVLNRYFWSLKSSDFYTEVGVLAMIVIV</sequence>
<dbReference type="KEGG" id="csq:CSCA_0452"/>
<evidence type="ECO:0000313" key="1">
    <source>
        <dbReference type="EMBL" id="AKA67577.1"/>
    </source>
</evidence>
<protein>
    <submittedName>
        <fullName evidence="1">Uncharacterized protein</fullName>
    </submittedName>
</protein>